<name>A0A482XNM4_LAOST</name>
<keyword evidence="2" id="KW-1185">Reference proteome</keyword>
<comment type="caution">
    <text evidence="1">The sequence shown here is derived from an EMBL/GenBank/DDBJ whole genome shotgun (WGS) entry which is preliminary data.</text>
</comment>
<protein>
    <submittedName>
        <fullName evidence="1">Uncharacterized protein</fullName>
    </submittedName>
</protein>
<dbReference type="InParanoid" id="A0A482XNM4"/>
<dbReference type="AlphaFoldDB" id="A0A482XNM4"/>
<dbReference type="EMBL" id="QKKF02004073">
    <property type="protein sequence ID" value="RZF47523.1"/>
    <property type="molecule type" value="Genomic_DNA"/>
</dbReference>
<evidence type="ECO:0000313" key="2">
    <source>
        <dbReference type="Proteomes" id="UP000291343"/>
    </source>
</evidence>
<gene>
    <name evidence="1" type="ORF">LSTR_LSTR017107</name>
</gene>
<evidence type="ECO:0000313" key="1">
    <source>
        <dbReference type="EMBL" id="RZF47523.1"/>
    </source>
</evidence>
<dbReference type="Proteomes" id="UP000291343">
    <property type="component" value="Unassembled WGS sequence"/>
</dbReference>
<accession>A0A482XNM4</accession>
<reference evidence="1 2" key="1">
    <citation type="journal article" date="2017" name="Gigascience">
        <title>Genome sequence of the small brown planthopper, Laodelphax striatellus.</title>
        <authorList>
            <person name="Zhu J."/>
            <person name="Jiang F."/>
            <person name="Wang X."/>
            <person name="Yang P."/>
            <person name="Bao Y."/>
            <person name="Zhao W."/>
            <person name="Wang W."/>
            <person name="Lu H."/>
            <person name="Wang Q."/>
            <person name="Cui N."/>
            <person name="Li J."/>
            <person name="Chen X."/>
            <person name="Luo L."/>
            <person name="Yu J."/>
            <person name="Kang L."/>
            <person name="Cui F."/>
        </authorList>
    </citation>
    <scope>NUCLEOTIDE SEQUENCE [LARGE SCALE GENOMIC DNA]</scope>
    <source>
        <strain evidence="1">Lst14</strain>
    </source>
</reference>
<sequence>MSIESFQLILAGGGNRKSFGQVRSCSGVSVEPAHDRRAPVHVQTCSLLFASVECRWIRVARVSSVYSKSIRNCLTDSAITKNVSSQLVIPKNSDSVQ</sequence>
<proteinExistence type="predicted"/>
<organism evidence="1 2">
    <name type="scientific">Laodelphax striatellus</name>
    <name type="common">Small brown planthopper</name>
    <name type="synonym">Delphax striatella</name>
    <dbReference type="NCBI Taxonomy" id="195883"/>
    <lineage>
        <taxon>Eukaryota</taxon>
        <taxon>Metazoa</taxon>
        <taxon>Ecdysozoa</taxon>
        <taxon>Arthropoda</taxon>
        <taxon>Hexapoda</taxon>
        <taxon>Insecta</taxon>
        <taxon>Pterygota</taxon>
        <taxon>Neoptera</taxon>
        <taxon>Paraneoptera</taxon>
        <taxon>Hemiptera</taxon>
        <taxon>Auchenorrhyncha</taxon>
        <taxon>Fulgoroidea</taxon>
        <taxon>Delphacidae</taxon>
        <taxon>Criomorphinae</taxon>
        <taxon>Laodelphax</taxon>
    </lineage>
</organism>